<accession>X0U983</accession>
<dbReference type="InterPro" id="IPR028359">
    <property type="entry name" value="UDP_ManNAc/GlcNAc_DH"/>
</dbReference>
<evidence type="ECO:0000313" key="4">
    <source>
        <dbReference type="EMBL" id="GAG02100.1"/>
    </source>
</evidence>
<dbReference type="GO" id="GO:0016616">
    <property type="term" value="F:oxidoreductase activity, acting on the CH-OH group of donors, NAD or NADP as acceptor"/>
    <property type="evidence" value="ECO:0007669"/>
    <property type="project" value="InterPro"/>
</dbReference>
<dbReference type="GO" id="GO:0000271">
    <property type="term" value="P:polysaccharide biosynthetic process"/>
    <property type="evidence" value="ECO:0007669"/>
    <property type="project" value="InterPro"/>
</dbReference>
<sequence length="272" mass="29843">EIKVCVVGLGYVGLPLLKLIIEKGFFAIGLDIDKQKVDKILKEGIAVTTRPDEALNNADCIIVCVPTPIDESYRPDLKFVISAMRTVSKYLKNDSIVILESTVAPGTTEEIAARILGESGFKAGVDFYVAHCPERIDPGNKKWTVRNIPRVVGGINKQSTNIAYAFYVEILNSEVIKMSTVKAAEAVKIVENTFRDVNIAFVNELAKSFDKIGIDTVEVIKGASTKPFGFMAHYPGCGVGGHCIAIDPYYLIEKAEKSGFNHKFLKLAREIN</sequence>
<feature type="non-terminal residue" evidence="4">
    <location>
        <position position="1"/>
    </location>
</feature>
<feature type="non-terminal residue" evidence="4">
    <location>
        <position position="272"/>
    </location>
</feature>
<dbReference type="GO" id="GO:0051287">
    <property type="term" value="F:NAD binding"/>
    <property type="evidence" value="ECO:0007669"/>
    <property type="project" value="InterPro"/>
</dbReference>
<dbReference type="AlphaFoldDB" id="X0U983"/>
<dbReference type="SUPFAM" id="SSF51735">
    <property type="entry name" value="NAD(P)-binding Rossmann-fold domains"/>
    <property type="match status" value="1"/>
</dbReference>
<dbReference type="Pfam" id="PF00984">
    <property type="entry name" value="UDPG_MGDP_dh"/>
    <property type="match status" value="1"/>
</dbReference>
<name>X0U983_9ZZZZ</name>
<dbReference type="PANTHER" id="PTHR43491:SF1">
    <property type="entry name" value="UDP-N-ACETYL-D-MANNOSAMINE DEHYDROGENASE"/>
    <property type="match status" value="1"/>
</dbReference>
<dbReference type="InterPro" id="IPR036291">
    <property type="entry name" value="NAD(P)-bd_dom_sf"/>
</dbReference>
<comment type="caution">
    <text evidence="4">The sequence shown here is derived from an EMBL/GenBank/DDBJ whole genome shotgun (WGS) entry which is preliminary data.</text>
</comment>
<dbReference type="NCBIfam" id="TIGR03026">
    <property type="entry name" value="NDP-sugDHase"/>
    <property type="match status" value="1"/>
</dbReference>
<feature type="domain" description="UDP-glucose/GDP-mannose dehydrogenase N-terminal" evidence="3">
    <location>
        <begin position="45"/>
        <end position="161"/>
    </location>
</feature>
<dbReference type="PANTHER" id="PTHR43491">
    <property type="entry name" value="UDP-N-ACETYL-D-MANNOSAMINE DEHYDROGENASE"/>
    <property type="match status" value="1"/>
</dbReference>
<protein>
    <recommendedName>
        <fullName evidence="5">UDP-glucose/GDP-mannose dehydrogenase C-terminal domain-containing protein</fullName>
    </recommendedName>
</protein>
<dbReference type="PIRSF" id="PIRSF000103">
    <property type="entry name" value="HIBADH"/>
    <property type="match status" value="1"/>
</dbReference>
<dbReference type="GO" id="GO:0016628">
    <property type="term" value="F:oxidoreductase activity, acting on the CH-CH group of donors, NAD or NADP as acceptor"/>
    <property type="evidence" value="ECO:0007669"/>
    <property type="project" value="InterPro"/>
</dbReference>
<dbReference type="InterPro" id="IPR017476">
    <property type="entry name" value="UDP-Glc/GDP-Man"/>
</dbReference>
<dbReference type="InterPro" id="IPR001732">
    <property type="entry name" value="UDP-Glc/GDP-Man_DH_N"/>
</dbReference>
<dbReference type="InterPro" id="IPR015815">
    <property type="entry name" value="HIBADH-related"/>
</dbReference>
<dbReference type="Pfam" id="PF03721">
    <property type="entry name" value="UDPG_MGDP_dh_N"/>
    <property type="match status" value="1"/>
</dbReference>
<dbReference type="InterPro" id="IPR008927">
    <property type="entry name" value="6-PGluconate_DH-like_C_sf"/>
</dbReference>
<dbReference type="EMBL" id="BARS01021305">
    <property type="protein sequence ID" value="GAG02100.1"/>
    <property type="molecule type" value="Genomic_DNA"/>
</dbReference>
<organism evidence="4">
    <name type="scientific">marine sediment metagenome</name>
    <dbReference type="NCBI Taxonomy" id="412755"/>
    <lineage>
        <taxon>unclassified sequences</taxon>
        <taxon>metagenomes</taxon>
        <taxon>ecological metagenomes</taxon>
    </lineage>
</organism>
<dbReference type="Gene3D" id="3.40.50.720">
    <property type="entry name" value="NAD(P)-binding Rossmann-like Domain"/>
    <property type="match status" value="3"/>
</dbReference>
<gene>
    <name evidence="4" type="ORF">S01H1_34243</name>
</gene>
<evidence type="ECO:0000256" key="1">
    <source>
        <dbReference type="ARBA" id="ARBA00023002"/>
    </source>
</evidence>
<proteinExistence type="predicted"/>
<keyword evidence="1" id="KW-0560">Oxidoreductase</keyword>
<dbReference type="InterPro" id="IPR014026">
    <property type="entry name" value="UDP-Glc/GDP-Man_DH_dimer"/>
</dbReference>
<feature type="domain" description="UDP-glucose/GDP-mannose dehydrogenase dimerisation" evidence="2">
    <location>
        <begin position="183"/>
        <end position="272"/>
    </location>
</feature>
<evidence type="ECO:0008006" key="5">
    <source>
        <dbReference type="Google" id="ProtNLM"/>
    </source>
</evidence>
<dbReference type="SUPFAM" id="SSF48179">
    <property type="entry name" value="6-phosphogluconate dehydrogenase C-terminal domain-like"/>
    <property type="match status" value="1"/>
</dbReference>
<reference evidence="4" key="1">
    <citation type="journal article" date="2014" name="Front. Microbiol.">
        <title>High frequency of phylogenetically diverse reductive dehalogenase-homologous genes in deep subseafloor sedimentary metagenomes.</title>
        <authorList>
            <person name="Kawai M."/>
            <person name="Futagami T."/>
            <person name="Toyoda A."/>
            <person name="Takaki Y."/>
            <person name="Nishi S."/>
            <person name="Hori S."/>
            <person name="Arai W."/>
            <person name="Tsubouchi T."/>
            <person name="Morono Y."/>
            <person name="Uchiyama I."/>
            <person name="Ito T."/>
            <person name="Fujiyama A."/>
            <person name="Inagaki F."/>
            <person name="Takami H."/>
        </authorList>
    </citation>
    <scope>NUCLEOTIDE SEQUENCE</scope>
    <source>
        <strain evidence="4">Expedition CK06-06</strain>
    </source>
</reference>
<evidence type="ECO:0000259" key="2">
    <source>
        <dbReference type="Pfam" id="PF00984"/>
    </source>
</evidence>
<evidence type="ECO:0000259" key="3">
    <source>
        <dbReference type="Pfam" id="PF03721"/>
    </source>
</evidence>